<sequence>MNNNKNIRKRQCIILFAILLPVFMYVSWSLSALATKENISIENLRETAMYYLSHFRSPDKNNEKTPAFLGVGLLTWGMCFLTYYIQMSYNLMHGREYGTAEWGSIKAFNKKYASEIEQENKILSENIRMKYDASTLRNNNTFIVGGSGAGKTAFMVTPNALNNHGSMVYTDPKGGLLADLGNALNNEPYTRVWHINLCEMEKSMRINPFDFIRKRSDVSRLINNIVLNTTPAEQGKGGDPFWDRAEKLYLESIFLYVWMECPRTELDENGDEKTYGKNFETVIRLLDEAKVSDDGIPSQLDIRFNTLKEKNPRHPVLLTYRRFMAAAGDTLRSIIICANSRFNQFDDPEIYRILSETDIRLDEIGIGLNGDGKTKTHLFIIIPDDDDTYNFIPGMIYTLLFQELYYQARLFNGNKLPLDVGMWFDEFANIKMPEHFDKILATCRSRGIYCVPILQSLAQIKQLFKDGAWEGIVGNCDTFVYLGGNEQSTHKYISELLGKWTIDKRTSGQTRGKQGSSNIGYDVLGRDLIDPAEMRLLPNEKCIVFVRGEKPMIDEKWYPWKKQLFKDAKKLGVYDYDPKIVAEQGTVQDNVLNISDEQEEYYLKLMNNSENLMVYDFDPVSFMKLDLDLDDDEEMSEEEILDIIKSIPPEVMEENLNSEKQQYEQEEEQHFLEAYEKMSLMDIYISPFFEQQRKDCMKKLTKLGIDDNTIKDIVAPDNPLNEVIENVKMAVEYYS</sequence>
<dbReference type="InterPro" id="IPR027417">
    <property type="entry name" value="P-loop_NTPase"/>
</dbReference>
<evidence type="ECO:0000256" key="7">
    <source>
        <dbReference type="SAM" id="Phobius"/>
    </source>
</evidence>
<comment type="caution">
    <text evidence="8">The sequence shown here is derived from an EMBL/GenBank/DDBJ whole genome shotgun (WGS) entry which is preliminary data.</text>
</comment>
<dbReference type="InterPro" id="IPR003688">
    <property type="entry name" value="TraG/VirD4"/>
</dbReference>
<dbReference type="InterPro" id="IPR051539">
    <property type="entry name" value="T4SS-coupling_protein"/>
</dbReference>
<evidence type="ECO:0000256" key="1">
    <source>
        <dbReference type="ARBA" id="ARBA00004651"/>
    </source>
</evidence>
<keyword evidence="4 7" id="KW-0812">Transmembrane</keyword>
<dbReference type="PANTHER" id="PTHR37937">
    <property type="entry name" value="CONJUGATIVE TRANSFER: DNA TRANSPORT"/>
    <property type="match status" value="1"/>
</dbReference>
<protein>
    <submittedName>
        <fullName evidence="8">Type IV secretory system conjugative DNA transfer family protein</fullName>
    </submittedName>
</protein>
<evidence type="ECO:0000256" key="3">
    <source>
        <dbReference type="ARBA" id="ARBA00022475"/>
    </source>
</evidence>
<evidence type="ECO:0000256" key="4">
    <source>
        <dbReference type="ARBA" id="ARBA00022692"/>
    </source>
</evidence>
<dbReference type="PANTHER" id="PTHR37937:SF1">
    <property type="entry name" value="CONJUGATIVE TRANSFER: DNA TRANSPORT"/>
    <property type="match status" value="1"/>
</dbReference>
<dbReference type="NCBIfam" id="NF045973">
    <property type="entry name" value="conju_CD1115"/>
    <property type="match status" value="1"/>
</dbReference>
<keyword evidence="9" id="KW-1185">Reference proteome</keyword>
<organism evidence="8 9">
    <name type="scientific">Eubacterium segne</name>
    <dbReference type="NCBI Taxonomy" id="2763045"/>
    <lineage>
        <taxon>Bacteria</taxon>
        <taxon>Bacillati</taxon>
        <taxon>Bacillota</taxon>
        <taxon>Clostridia</taxon>
        <taxon>Eubacteriales</taxon>
        <taxon>Eubacteriaceae</taxon>
        <taxon>Eubacterium</taxon>
    </lineage>
</organism>
<dbReference type="Gene3D" id="3.40.50.300">
    <property type="entry name" value="P-loop containing nucleotide triphosphate hydrolases"/>
    <property type="match status" value="1"/>
</dbReference>
<keyword evidence="3" id="KW-1003">Cell membrane</keyword>
<comment type="subcellular location">
    <subcellularLocation>
        <location evidence="1">Cell membrane</location>
        <topology evidence="1">Multi-pass membrane protein</topology>
    </subcellularLocation>
</comment>
<proteinExistence type="inferred from homology"/>
<dbReference type="SUPFAM" id="SSF52540">
    <property type="entry name" value="P-loop containing nucleoside triphosphate hydrolases"/>
    <property type="match status" value="1"/>
</dbReference>
<accession>A0ABR7EZD3</accession>
<keyword evidence="5 7" id="KW-1133">Transmembrane helix</keyword>
<gene>
    <name evidence="8" type="ORF">H8S00_01700</name>
</gene>
<evidence type="ECO:0000256" key="2">
    <source>
        <dbReference type="ARBA" id="ARBA00008806"/>
    </source>
</evidence>
<feature type="transmembrane region" description="Helical" evidence="7">
    <location>
        <begin position="12"/>
        <end position="34"/>
    </location>
</feature>
<evidence type="ECO:0000256" key="5">
    <source>
        <dbReference type="ARBA" id="ARBA00022989"/>
    </source>
</evidence>
<dbReference type="RefSeq" id="WP_186839853.1">
    <property type="nucleotide sequence ID" value="NZ_JACOOZ010000001.1"/>
</dbReference>
<keyword evidence="6 7" id="KW-0472">Membrane</keyword>
<evidence type="ECO:0000313" key="9">
    <source>
        <dbReference type="Proteomes" id="UP000597877"/>
    </source>
</evidence>
<reference evidence="8 9" key="1">
    <citation type="submission" date="2020-08" db="EMBL/GenBank/DDBJ databases">
        <title>Genome public.</title>
        <authorList>
            <person name="Liu C."/>
            <person name="Sun Q."/>
        </authorList>
    </citation>
    <scope>NUCLEOTIDE SEQUENCE [LARGE SCALE GENOMIC DNA]</scope>
    <source>
        <strain evidence="8 9">BX4</strain>
    </source>
</reference>
<evidence type="ECO:0000256" key="6">
    <source>
        <dbReference type="ARBA" id="ARBA00023136"/>
    </source>
</evidence>
<name>A0ABR7EZD3_9FIRM</name>
<comment type="similarity">
    <text evidence="2">Belongs to the VirD4/TraG family.</text>
</comment>
<dbReference type="Pfam" id="PF02534">
    <property type="entry name" value="T4SS-DNA_transf"/>
    <property type="match status" value="1"/>
</dbReference>
<evidence type="ECO:0000313" key="8">
    <source>
        <dbReference type="EMBL" id="MBC5666710.1"/>
    </source>
</evidence>
<dbReference type="EMBL" id="JACOOZ010000001">
    <property type="protein sequence ID" value="MBC5666710.1"/>
    <property type="molecule type" value="Genomic_DNA"/>
</dbReference>
<dbReference type="Proteomes" id="UP000597877">
    <property type="component" value="Unassembled WGS sequence"/>
</dbReference>
<dbReference type="CDD" id="cd01127">
    <property type="entry name" value="TrwB_TraG_TraD_VirD4"/>
    <property type="match status" value="1"/>
</dbReference>